<feature type="region of interest" description="Disordered" evidence="5">
    <location>
        <begin position="310"/>
        <end position="335"/>
    </location>
</feature>
<organism evidence="7 8">
    <name type="scientific">Citrullus colocynthis</name>
    <name type="common">colocynth</name>
    <dbReference type="NCBI Taxonomy" id="252529"/>
    <lineage>
        <taxon>Eukaryota</taxon>
        <taxon>Viridiplantae</taxon>
        <taxon>Streptophyta</taxon>
        <taxon>Embryophyta</taxon>
        <taxon>Tracheophyta</taxon>
        <taxon>Spermatophyta</taxon>
        <taxon>Magnoliopsida</taxon>
        <taxon>eudicotyledons</taxon>
        <taxon>Gunneridae</taxon>
        <taxon>Pentapetalae</taxon>
        <taxon>rosids</taxon>
        <taxon>fabids</taxon>
        <taxon>Cucurbitales</taxon>
        <taxon>Cucurbitaceae</taxon>
        <taxon>Benincaseae</taxon>
        <taxon>Citrullus</taxon>
    </lineage>
</organism>
<evidence type="ECO:0000256" key="4">
    <source>
        <dbReference type="ARBA" id="ARBA00023242"/>
    </source>
</evidence>
<feature type="region of interest" description="Disordered" evidence="5">
    <location>
        <begin position="782"/>
        <end position="837"/>
    </location>
</feature>
<dbReference type="InterPro" id="IPR011598">
    <property type="entry name" value="bHLH_dom"/>
</dbReference>
<evidence type="ECO:0000313" key="8">
    <source>
        <dbReference type="Proteomes" id="UP001642487"/>
    </source>
</evidence>
<keyword evidence="4" id="KW-0539">Nucleus</keyword>
<evidence type="ECO:0000256" key="2">
    <source>
        <dbReference type="ARBA" id="ARBA00023015"/>
    </source>
</evidence>
<feature type="region of interest" description="Disordered" evidence="5">
    <location>
        <begin position="480"/>
        <end position="500"/>
    </location>
</feature>
<dbReference type="EMBL" id="OZ021736">
    <property type="protein sequence ID" value="CAK9315065.1"/>
    <property type="molecule type" value="Genomic_DNA"/>
</dbReference>
<evidence type="ECO:0000256" key="3">
    <source>
        <dbReference type="ARBA" id="ARBA00023163"/>
    </source>
</evidence>
<accession>A0ABP0Y853</accession>
<keyword evidence="2" id="KW-0805">Transcription regulation</keyword>
<feature type="domain" description="BHLH" evidence="6">
    <location>
        <begin position="598"/>
        <end position="647"/>
    </location>
</feature>
<evidence type="ECO:0000256" key="1">
    <source>
        <dbReference type="ARBA" id="ARBA00004123"/>
    </source>
</evidence>
<evidence type="ECO:0000256" key="5">
    <source>
        <dbReference type="SAM" id="MobiDB-lite"/>
    </source>
</evidence>
<dbReference type="CDD" id="cd11445">
    <property type="entry name" value="bHLH_AtPIF_like"/>
    <property type="match status" value="1"/>
</dbReference>
<feature type="compositionally biased region" description="Polar residues" evidence="5">
    <location>
        <begin position="814"/>
        <end position="837"/>
    </location>
</feature>
<dbReference type="InterPro" id="IPR044273">
    <property type="entry name" value="PIF3-like"/>
</dbReference>
<dbReference type="Pfam" id="PF00010">
    <property type="entry name" value="HLH"/>
    <property type="match status" value="1"/>
</dbReference>
<dbReference type="Gene3D" id="4.10.280.10">
    <property type="entry name" value="Helix-loop-helix DNA-binding domain"/>
    <property type="match status" value="1"/>
</dbReference>
<protein>
    <recommendedName>
        <fullName evidence="6">BHLH domain-containing protein</fullName>
    </recommendedName>
</protein>
<reference evidence="7 8" key="1">
    <citation type="submission" date="2024-03" db="EMBL/GenBank/DDBJ databases">
        <authorList>
            <person name="Gkanogiannis A."/>
            <person name="Becerra Lopez-Lavalle L."/>
        </authorList>
    </citation>
    <scope>NUCLEOTIDE SEQUENCE [LARGE SCALE GENOMIC DNA]</scope>
</reference>
<feature type="region of interest" description="Disordered" evidence="5">
    <location>
        <begin position="586"/>
        <end position="606"/>
    </location>
</feature>
<sequence>MEWGSNFNSAETVCSIIHFIQTIRFCLNLREQTAGTTRRTTPLLLKLHQKSTYNILFQSMIDEQSFSALNRRFTVAMTTVLTQFISARAAEFPQVFPSGLAVLFVGCHLSGSSFVFFNKEAKSFSHFSTMPLSELYRVARGKLDSTQDKNNMVASDLSMNPENDVFELVWENGQILLQGQSNRTRKLNTSQAQCLPSHSPRDRDRDVGYFNNAKMVKFGAIDSVVRDVMSTAPSPDVELAHDDDDDMVPWLSYPLDGHLQHDYSSDFLPELSGVTVNDFPSRNSIASSIGKASGGNQVNRERDMHLNSLHGANLEDGNNSKLSSLDVSTTRPRSSMNQLHSSASQQIQTSFPHLRTKCTGGTENITGKILHDSLVCHSPQVPLIASSSSSTAKQKLDPTPPSNSSNVINFSHFLRPAALLKSSPQNHGVPGTGGSRNLDSMVKNCSAVNNQTHESSLIVTRDGIRNESNSCCKNAVVPSIDGKNLSDGKPPEQSQANKQPEVACLGDSADHDDRLKHCLEVGATKGLPDSEKAVESIIAASVCSRNSVEGASDDLPPNRKRKCHDTEDSEWHSDDVEEECNDVKRVTSARGTGSKRSRAAEVHNLSERRRRDRINEKMRALQELIPNCNKVDKASMLDEAIEYLKTLQLQVQIMSMGAGLFMPPVMFPGGMPPMNAPHIYAPMGVGMGMGFGIGMPDINGGSPGFPMVQVPHMQGMHFPGPSIPAQTVMHGLPSSNFQVLGLPGQGLPMPIPRGPIAPFSGGPFMTNSSVAAAPVENFGSAAASTSKDASPNINSPMVPNGGTDPSITPALRQANEQASCVNGSGVNPTTKNDLIAN</sequence>
<dbReference type="PROSITE" id="PS50888">
    <property type="entry name" value="BHLH"/>
    <property type="match status" value="1"/>
</dbReference>
<gene>
    <name evidence="7" type="ORF">CITCOLO1_LOCUS6845</name>
</gene>
<dbReference type="InterPro" id="IPR047265">
    <property type="entry name" value="PIF1-like_bHLH"/>
</dbReference>
<dbReference type="SMART" id="SM00353">
    <property type="entry name" value="HLH"/>
    <property type="match status" value="1"/>
</dbReference>
<comment type="subcellular location">
    <subcellularLocation>
        <location evidence="1">Nucleus</location>
    </subcellularLocation>
</comment>
<name>A0ABP0Y853_9ROSI</name>
<feature type="compositionally biased region" description="Polar residues" evidence="5">
    <location>
        <begin position="316"/>
        <end position="335"/>
    </location>
</feature>
<proteinExistence type="predicted"/>
<dbReference type="SUPFAM" id="SSF47459">
    <property type="entry name" value="HLH, helix-loop-helix DNA-binding domain"/>
    <property type="match status" value="1"/>
</dbReference>
<dbReference type="Proteomes" id="UP001642487">
    <property type="component" value="Chromosome 2"/>
</dbReference>
<feature type="compositionally biased region" description="Polar residues" evidence="5">
    <location>
        <begin position="782"/>
        <end position="797"/>
    </location>
</feature>
<dbReference type="PANTHER" id="PTHR46807">
    <property type="entry name" value="TRANSCRIPTION FACTOR PIF3"/>
    <property type="match status" value="1"/>
</dbReference>
<dbReference type="PANTHER" id="PTHR46807:SF1">
    <property type="entry name" value="TRANSCRIPTION FACTOR PIF3"/>
    <property type="match status" value="1"/>
</dbReference>
<dbReference type="InterPro" id="IPR036638">
    <property type="entry name" value="HLH_DNA-bd_sf"/>
</dbReference>
<feature type="region of interest" description="Disordered" evidence="5">
    <location>
        <begin position="547"/>
        <end position="572"/>
    </location>
</feature>
<keyword evidence="8" id="KW-1185">Reference proteome</keyword>
<keyword evidence="3" id="KW-0804">Transcription</keyword>
<evidence type="ECO:0000313" key="7">
    <source>
        <dbReference type="EMBL" id="CAK9315065.1"/>
    </source>
</evidence>
<evidence type="ECO:0000259" key="6">
    <source>
        <dbReference type="PROSITE" id="PS50888"/>
    </source>
</evidence>